<evidence type="ECO:0000313" key="1">
    <source>
        <dbReference type="EMBL" id="MDU0202838.1"/>
    </source>
</evidence>
<organism evidence="1 2">
    <name type="scientific">Paenibacillus violae</name>
    <dbReference type="NCBI Taxonomy" id="3077234"/>
    <lineage>
        <taxon>Bacteria</taxon>
        <taxon>Bacillati</taxon>
        <taxon>Bacillota</taxon>
        <taxon>Bacilli</taxon>
        <taxon>Bacillales</taxon>
        <taxon>Paenibacillaceae</taxon>
        <taxon>Paenibacillus</taxon>
    </lineage>
</organism>
<sequence>MAKKLAAVRMFSTLKWQMRVERMCAEELTLLNNVNAGMLKKLATVRMFFNVKVAEVREVVVS</sequence>
<gene>
    <name evidence="1" type="ORF">RQP52_17255</name>
</gene>
<proteinExistence type="predicted"/>
<dbReference type="Proteomes" id="UP001260980">
    <property type="component" value="Unassembled WGS sequence"/>
</dbReference>
<protein>
    <submittedName>
        <fullName evidence="1">Uncharacterized protein</fullName>
    </submittedName>
</protein>
<evidence type="ECO:0000313" key="2">
    <source>
        <dbReference type="Proteomes" id="UP001260980"/>
    </source>
</evidence>
<accession>A0ABU3RF07</accession>
<reference evidence="1 2" key="1">
    <citation type="submission" date="2023-10" db="EMBL/GenBank/DDBJ databases">
        <title>Paenibacillus strain PFR10 Genome sequencing and assembly.</title>
        <authorList>
            <person name="Kim I."/>
        </authorList>
    </citation>
    <scope>NUCLEOTIDE SEQUENCE [LARGE SCALE GENOMIC DNA]</scope>
    <source>
        <strain evidence="1 2">PFR10</strain>
    </source>
</reference>
<comment type="caution">
    <text evidence="1">The sequence shown here is derived from an EMBL/GenBank/DDBJ whole genome shotgun (WGS) entry which is preliminary data.</text>
</comment>
<dbReference type="EMBL" id="JAWCUD010000005">
    <property type="protein sequence ID" value="MDU0202838.1"/>
    <property type="molecule type" value="Genomic_DNA"/>
</dbReference>
<name>A0ABU3RF07_9BACL</name>
<keyword evidence="2" id="KW-1185">Reference proteome</keyword>